<dbReference type="RefSeq" id="WP_006982668.1">
    <property type="nucleotide sequence ID" value="NZ_ABVL01000023.1"/>
</dbReference>
<dbReference type="EMBL" id="ABVL01000023">
    <property type="protein sequence ID" value="EDY17165.1"/>
    <property type="molecule type" value="Genomic_DNA"/>
</dbReference>
<feature type="transmembrane region" description="Helical" evidence="1">
    <location>
        <begin position="57"/>
        <end position="75"/>
    </location>
</feature>
<reference evidence="2 3" key="1">
    <citation type="journal article" date="2011" name="J. Bacteriol.">
        <title>Genome sequence of Chthoniobacter flavus Ellin428, an aerobic heterotrophic soil bacterium.</title>
        <authorList>
            <person name="Kant R."/>
            <person name="van Passel M.W."/>
            <person name="Palva A."/>
            <person name="Lucas S."/>
            <person name="Lapidus A."/>
            <person name="Glavina Del Rio T."/>
            <person name="Dalin E."/>
            <person name="Tice H."/>
            <person name="Bruce D."/>
            <person name="Goodwin L."/>
            <person name="Pitluck S."/>
            <person name="Larimer F.W."/>
            <person name="Land M.L."/>
            <person name="Hauser L."/>
            <person name="Sangwan P."/>
            <person name="de Vos W.M."/>
            <person name="Janssen P.H."/>
            <person name="Smidt H."/>
        </authorList>
    </citation>
    <scope>NUCLEOTIDE SEQUENCE [LARGE SCALE GENOMIC DNA]</scope>
    <source>
        <strain evidence="2 3">Ellin428</strain>
    </source>
</reference>
<dbReference type="STRING" id="497964.CfE428DRAFT_5347"/>
<keyword evidence="1" id="KW-0812">Transmembrane</keyword>
<organism evidence="2 3">
    <name type="scientific">Chthoniobacter flavus Ellin428</name>
    <dbReference type="NCBI Taxonomy" id="497964"/>
    <lineage>
        <taxon>Bacteria</taxon>
        <taxon>Pseudomonadati</taxon>
        <taxon>Verrucomicrobiota</taxon>
        <taxon>Spartobacteria</taxon>
        <taxon>Chthoniobacterales</taxon>
        <taxon>Chthoniobacteraceae</taxon>
        <taxon>Chthoniobacter</taxon>
    </lineage>
</organism>
<evidence type="ECO:0008006" key="4">
    <source>
        <dbReference type="Google" id="ProtNLM"/>
    </source>
</evidence>
<feature type="transmembrane region" description="Helical" evidence="1">
    <location>
        <begin position="82"/>
        <end position="104"/>
    </location>
</feature>
<evidence type="ECO:0000313" key="3">
    <source>
        <dbReference type="Proteomes" id="UP000005824"/>
    </source>
</evidence>
<dbReference type="AlphaFoldDB" id="B4D8V7"/>
<sequence length="188" mass="21019">MRFVPVLVILVAAIAYYGSYWHFWFNPHDEGGTACLIAQRLMHGERPWVDVEPGYNIGWFYPIVGLFHFTGVNFLAVRAWFFLLATITALLGCGIVSRVTGSRWWGMVTGLLLVVFPGSQFKDYIPLAEAANTACLIHLLYIDPKMRRPMARLVRARRGGAGPHFPRARGAGLFLHSHLGAPVARLVI</sequence>
<keyword evidence="3" id="KW-1185">Reference proteome</keyword>
<accession>B4D8V7</accession>
<dbReference type="InParanoid" id="B4D8V7"/>
<evidence type="ECO:0000313" key="2">
    <source>
        <dbReference type="EMBL" id="EDY17165.1"/>
    </source>
</evidence>
<dbReference type="Proteomes" id="UP000005824">
    <property type="component" value="Unassembled WGS sequence"/>
</dbReference>
<keyword evidence="1" id="KW-0472">Membrane</keyword>
<protein>
    <recommendedName>
        <fullName evidence="4">Glycosyltransferase RgtA/B/C/D-like domain-containing protein</fullName>
    </recommendedName>
</protein>
<gene>
    <name evidence="2" type="ORF">CfE428DRAFT_5347</name>
</gene>
<feature type="transmembrane region" description="Helical" evidence="1">
    <location>
        <begin position="124"/>
        <end position="142"/>
    </location>
</feature>
<name>B4D8V7_9BACT</name>
<evidence type="ECO:0000256" key="1">
    <source>
        <dbReference type="SAM" id="Phobius"/>
    </source>
</evidence>
<proteinExistence type="predicted"/>
<comment type="caution">
    <text evidence="2">The sequence shown here is derived from an EMBL/GenBank/DDBJ whole genome shotgun (WGS) entry which is preliminary data.</text>
</comment>
<keyword evidence="1" id="KW-1133">Transmembrane helix</keyword>